<name>A0A1Y6D449_9GAMM</name>
<dbReference type="AlphaFoldDB" id="A0A1Y6D449"/>
<evidence type="ECO:0000313" key="3">
    <source>
        <dbReference type="EMBL" id="SMF97437.1"/>
    </source>
</evidence>
<organism evidence="3 4">
    <name type="scientific">Methylomagnum ishizawai</name>
    <dbReference type="NCBI Taxonomy" id="1760988"/>
    <lineage>
        <taxon>Bacteria</taxon>
        <taxon>Pseudomonadati</taxon>
        <taxon>Pseudomonadota</taxon>
        <taxon>Gammaproteobacteria</taxon>
        <taxon>Methylococcales</taxon>
        <taxon>Methylococcaceae</taxon>
        <taxon>Methylomagnum</taxon>
    </lineage>
</organism>
<dbReference type="EMBL" id="FXAM01000002">
    <property type="protein sequence ID" value="SMF97437.1"/>
    <property type="molecule type" value="Genomic_DNA"/>
</dbReference>
<feature type="compositionally biased region" description="Polar residues" evidence="1">
    <location>
        <begin position="130"/>
        <end position="144"/>
    </location>
</feature>
<feature type="domain" description="Sialidase" evidence="2">
    <location>
        <begin position="55"/>
        <end position="236"/>
    </location>
</feature>
<dbReference type="InterPro" id="IPR036278">
    <property type="entry name" value="Sialidase_sf"/>
</dbReference>
<sequence>MLWTAILAGSIPAGASGTVSYPVIDGLFKVRSLDVVAEAGAIHALLAGRFAQRPADTLAYVVSRDSGKTWQPPVFVTGPDTTPVLARRGNDARLAVRGQRMVAVWQAQGELPGTGPLHSALSQDGGKTWRSGTNPASGDSTNNQSYPALALDTKGQAHLAWLDDRDEQGDAQGLRYTQSNDGGHHWQPETTLDPKVCTCCWNQLQVLPNRTVAVLYRDTEPHDMRLALRPPESARWRTDGAAVGDFSWHFTGCPHCGGSLAATRTPQGTTLHSLVWTGRETAPGLYYLNSTNAGKTWSAPLRVGDGDSYGGDIAAISATKLALAFTKHTDQGSPVYAMRSRDGGRHWSEPLVLTPPDTEADHPRIVATESGFRVFWTEARPGGGKTWALADFPI</sequence>
<reference evidence="3 4" key="1">
    <citation type="submission" date="2016-12" db="EMBL/GenBank/DDBJ databases">
        <authorList>
            <person name="Song W.-J."/>
            <person name="Kurnit D.M."/>
        </authorList>
    </citation>
    <scope>NUCLEOTIDE SEQUENCE [LARGE SCALE GENOMIC DNA]</scope>
    <source>
        <strain evidence="3 4">175</strain>
    </source>
</reference>
<protein>
    <submittedName>
        <fullName evidence="3">BNR repeat-like domain-containing protein</fullName>
    </submittedName>
</protein>
<keyword evidence="4" id="KW-1185">Reference proteome</keyword>
<feature type="region of interest" description="Disordered" evidence="1">
    <location>
        <begin position="113"/>
        <end position="144"/>
    </location>
</feature>
<proteinExistence type="predicted"/>
<dbReference type="Proteomes" id="UP000192923">
    <property type="component" value="Unassembled WGS sequence"/>
</dbReference>
<evidence type="ECO:0000256" key="1">
    <source>
        <dbReference type="SAM" id="MobiDB-lite"/>
    </source>
</evidence>
<evidence type="ECO:0000259" key="2">
    <source>
        <dbReference type="Pfam" id="PF13088"/>
    </source>
</evidence>
<dbReference type="STRING" id="1760988.SAMN02949497_0466"/>
<accession>A0A1Y6D449</accession>
<dbReference type="Gene3D" id="2.120.10.10">
    <property type="match status" value="2"/>
</dbReference>
<dbReference type="SUPFAM" id="SSF50939">
    <property type="entry name" value="Sialidases"/>
    <property type="match status" value="1"/>
</dbReference>
<evidence type="ECO:0000313" key="4">
    <source>
        <dbReference type="Proteomes" id="UP000192923"/>
    </source>
</evidence>
<dbReference type="InterPro" id="IPR011040">
    <property type="entry name" value="Sialidase"/>
</dbReference>
<dbReference type="CDD" id="cd15482">
    <property type="entry name" value="Sialidase_non-viral"/>
    <property type="match status" value="1"/>
</dbReference>
<gene>
    <name evidence="3" type="ORF">SAMN02949497_0466</name>
</gene>
<dbReference type="Pfam" id="PF13088">
    <property type="entry name" value="BNR_2"/>
    <property type="match status" value="1"/>
</dbReference>